<dbReference type="RefSeq" id="WP_133141459.1">
    <property type="nucleotide sequence ID" value="NZ_CAACXO010000030.1"/>
</dbReference>
<gene>
    <name evidence="1" type="ORF">NCTC10293_01140</name>
    <name evidence="2" type="ORF">NCTC10293_01144</name>
    <name evidence="3" type="ORF">NCTC10293_02207</name>
    <name evidence="4" type="ORF">NCTC10293_02211</name>
</gene>
<name>A0A378R7V8_9GAMM</name>
<evidence type="ECO:0000313" key="1">
    <source>
        <dbReference type="EMBL" id="STZ13566.1"/>
    </source>
</evidence>
<reference evidence="2 5" key="1">
    <citation type="submission" date="2018-06" db="EMBL/GenBank/DDBJ databases">
        <authorList>
            <consortium name="Pathogen Informatics"/>
            <person name="Doyle S."/>
        </authorList>
    </citation>
    <scope>NUCLEOTIDE SEQUENCE [LARGE SCALE GENOMIC DNA]</scope>
    <source>
        <strain evidence="2 5">NCTC10293</strain>
    </source>
</reference>
<evidence type="ECO:0008006" key="6">
    <source>
        <dbReference type="Google" id="ProtNLM"/>
    </source>
</evidence>
<accession>A0A378R7V8</accession>
<dbReference type="EMBL" id="UGQE01000002">
    <property type="protein sequence ID" value="STZ13570.1"/>
    <property type="molecule type" value="Genomic_DNA"/>
</dbReference>
<dbReference type="AlphaFoldDB" id="A0A378R7V8"/>
<protein>
    <recommendedName>
        <fullName evidence="6">Single-stranded DNA-binding protein</fullName>
    </recommendedName>
</protein>
<dbReference type="EMBL" id="UGQE01000004">
    <property type="protein sequence ID" value="STZ14616.1"/>
    <property type="molecule type" value="Genomic_DNA"/>
</dbReference>
<proteinExistence type="predicted"/>
<dbReference type="EMBL" id="UGQE01000004">
    <property type="protein sequence ID" value="STZ14612.1"/>
    <property type="molecule type" value="Genomic_DNA"/>
</dbReference>
<organism evidence="2 5">
    <name type="scientific">Moraxella caviae</name>
    <dbReference type="NCBI Taxonomy" id="34060"/>
    <lineage>
        <taxon>Bacteria</taxon>
        <taxon>Pseudomonadati</taxon>
        <taxon>Pseudomonadota</taxon>
        <taxon>Gammaproteobacteria</taxon>
        <taxon>Moraxellales</taxon>
        <taxon>Moraxellaceae</taxon>
        <taxon>Moraxella</taxon>
    </lineage>
</organism>
<dbReference type="EMBL" id="UGQE01000002">
    <property type="protein sequence ID" value="STZ13566.1"/>
    <property type="molecule type" value="Genomic_DNA"/>
</dbReference>
<dbReference type="Proteomes" id="UP000255279">
    <property type="component" value="Unassembled WGS sequence"/>
</dbReference>
<evidence type="ECO:0000313" key="3">
    <source>
        <dbReference type="EMBL" id="STZ14612.1"/>
    </source>
</evidence>
<sequence>MLISMNLSIIGATAVDFTSDDGVSYDYIKIIALVDNKRGVGSICQAFKYDKPSQHLKDEFAFIKANQVYQTQCQGVFESNGKTANFVIKQVQLLDKDKDDK</sequence>
<evidence type="ECO:0000313" key="2">
    <source>
        <dbReference type="EMBL" id="STZ13570.1"/>
    </source>
</evidence>
<evidence type="ECO:0000313" key="4">
    <source>
        <dbReference type="EMBL" id="STZ14616.1"/>
    </source>
</evidence>
<evidence type="ECO:0000313" key="5">
    <source>
        <dbReference type="Proteomes" id="UP000255279"/>
    </source>
</evidence>